<evidence type="ECO:0000256" key="2">
    <source>
        <dbReference type="SAM" id="Phobius"/>
    </source>
</evidence>
<feature type="transmembrane region" description="Helical" evidence="2">
    <location>
        <begin position="85"/>
        <end position="103"/>
    </location>
</feature>
<keyword evidence="2" id="KW-1133">Transmembrane helix</keyword>
<dbReference type="AlphaFoldDB" id="A0A6G3T3K7"/>
<dbReference type="Proteomes" id="UP000470951">
    <property type="component" value="Unassembled WGS sequence"/>
</dbReference>
<protein>
    <submittedName>
        <fullName evidence="3">Uncharacterized protein</fullName>
    </submittedName>
</protein>
<name>A0A6G3T3K7_STRAQ</name>
<evidence type="ECO:0000313" key="3">
    <source>
        <dbReference type="EMBL" id="NEB89847.1"/>
    </source>
</evidence>
<dbReference type="EMBL" id="JAAGMK010001054">
    <property type="protein sequence ID" value="NEB89847.1"/>
    <property type="molecule type" value="Genomic_DNA"/>
</dbReference>
<keyword evidence="2" id="KW-0472">Membrane</keyword>
<reference evidence="3 5" key="1">
    <citation type="submission" date="2020-01" db="EMBL/GenBank/DDBJ databases">
        <title>Insect and environment-associated Actinomycetes.</title>
        <authorList>
            <person name="Currrie C."/>
            <person name="Chevrette M."/>
            <person name="Carlson C."/>
            <person name="Stubbendieck R."/>
            <person name="Wendt-Pienkowski E."/>
        </authorList>
    </citation>
    <scope>NUCLEOTIDE SEQUENCE</scope>
    <source>
        <strain evidence="3">SID505</strain>
        <strain evidence="4 5">SID7903</strain>
    </source>
</reference>
<proteinExistence type="predicted"/>
<accession>A0A6G3T3K7</accession>
<evidence type="ECO:0000313" key="4">
    <source>
        <dbReference type="EMBL" id="NEB99096.1"/>
    </source>
</evidence>
<keyword evidence="2" id="KW-0812">Transmembrane</keyword>
<sequence length="138" mass="15518">MRSRDFDLDFRERSTRIRDWGAGLLLLSALLWGWCAILLLTDYEVEKPNGNTDECAARLFTEGGTANEGLWRGDYCEDERDWPEALAVLGLSLPVSLVGTALFTTGSVSRRMSGHSQAMRELDRIADEREKREKHAGA</sequence>
<dbReference type="EMBL" id="JAAGMS010000151">
    <property type="protein sequence ID" value="NEB99096.1"/>
    <property type="molecule type" value="Genomic_DNA"/>
</dbReference>
<feature type="region of interest" description="Disordered" evidence="1">
    <location>
        <begin position="113"/>
        <end position="138"/>
    </location>
</feature>
<evidence type="ECO:0000256" key="1">
    <source>
        <dbReference type="SAM" id="MobiDB-lite"/>
    </source>
</evidence>
<organism evidence="3">
    <name type="scientific">Streptomyces anulatus</name>
    <name type="common">Streptomyces chrysomallus</name>
    <dbReference type="NCBI Taxonomy" id="1892"/>
    <lineage>
        <taxon>Bacteria</taxon>
        <taxon>Bacillati</taxon>
        <taxon>Actinomycetota</taxon>
        <taxon>Actinomycetes</taxon>
        <taxon>Kitasatosporales</taxon>
        <taxon>Streptomycetaceae</taxon>
        <taxon>Streptomyces</taxon>
    </lineage>
</organism>
<gene>
    <name evidence="3" type="ORF">G3I43_37715</name>
    <name evidence="4" type="ORF">G3I58_14115</name>
</gene>
<comment type="caution">
    <text evidence="3">The sequence shown here is derived from an EMBL/GenBank/DDBJ whole genome shotgun (WGS) entry which is preliminary data.</text>
</comment>
<feature type="compositionally biased region" description="Basic and acidic residues" evidence="1">
    <location>
        <begin position="118"/>
        <end position="138"/>
    </location>
</feature>
<feature type="transmembrane region" description="Helical" evidence="2">
    <location>
        <begin position="20"/>
        <end position="40"/>
    </location>
</feature>
<dbReference type="RefSeq" id="WP_164223005.1">
    <property type="nucleotide sequence ID" value="NZ_CBDRIV010000008.1"/>
</dbReference>
<evidence type="ECO:0000313" key="5">
    <source>
        <dbReference type="Proteomes" id="UP000470951"/>
    </source>
</evidence>